<dbReference type="GO" id="GO:0061630">
    <property type="term" value="F:ubiquitin protein ligase activity"/>
    <property type="evidence" value="ECO:0007669"/>
    <property type="project" value="UniProtKB-UniRule"/>
</dbReference>
<protein>
    <recommendedName>
        <fullName evidence="3 7">Pre-mRNA-processing factor 19</fullName>
        <ecNumber evidence="2 7">2.3.2.27</ecNumber>
    </recommendedName>
</protein>
<keyword evidence="7" id="KW-0507">mRNA processing</keyword>
<comment type="similarity">
    <text evidence="7">Belongs to the WD repeat PRP19 family.</text>
</comment>
<dbReference type="EC" id="2.3.2.27" evidence="2 7"/>
<evidence type="ECO:0000313" key="12">
    <source>
        <dbReference type="Proteomes" id="UP001054902"/>
    </source>
</evidence>
<keyword evidence="7" id="KW-0539">Nucleus</keyword>
<feature type="repeat" description="WD" evidence="6">
    <location>
        <begin position="360"/>
        <end position="393"/>
    </location>
</feature>
<evidence type="ECO:0000256" key="4">
    <source>
        <dbReference type="ARBA" id="ARBA00022574"/>
    </source>
</evidence>
<comment type="subunit">
    <text evidence="7">Homotetramer.</text>
</comment>
<evidence type="ECO:0000256" key="8">
    <source>
        <dbReference type="SAM" id="MobiDB-lite"/>
    </source>
</evidence>
<feature type="domain" description="Translation initiation factor beta propellor-like" evidence="10">
    <location>
        <begin position="347"/>
        <end position="459"/>
    </location>
</feature>
<dbReference type="Proteomes" id="UP001054902">
    <property type="component" value="Unassembled WGS sequence"/>
</dbReference>
<evidence type="ECO:0000256" key="5">
    <source>
        <dbReference type="ARBA" id="ARBA00022737"/>
    </source>
</evidence>
<gene>
    <name evidence="11" type="ORF">CTEN210_06146</name>
</gene>
<dbReference type="EMBL" id="BLLK01000038">
    <property type="protein sequence ID" value="GFH49670.1"/>
    <property type="molecule type" value="Genomic_DNA"/>
</dbReference>
<evidence type="ECO:0000256" key="2">
    <source>
        <dbReference type="ARBA" id="ARBA00012483"/>
    </source>
</evidence>
<proteinExistence type="inferred from homology"/>
<dbReference type="SMART" id="SM00320">
    <property type="entry name" value="WD40"/>
    <property type="match status" value="6"/>
</dbReference>
<dbReference type="InterPro" id="IPR001680">
    <property type="entry name" value="WD40_rpt"/>
</dbReference>
<comment type="function">
    <text evidence="7">Ubiquitin-protein ligase which is mainly involved pre-mRNA splicing and DNA repair. Required for pre-mRNA splicing as component of the spliceosome.</text>
</comment>
<dbReference type="AlphaFoldDB" id="A0AAD3H445"/>
<comment type="pathway">
    <text evidence="7">Protein modification; protein ubiquitination.</text>
</comment>
<dbReference type="GO" id="GO:0071006">
    <property type="term" value="C:U2-type catalytic step 1 spliceosome"/>
    <property type="evidence" value="ECO:0007669"/>
    <property type="project" value="TreeGrafter"/>
</dbReference>
<organism evidence="11 12">
    <name type="scientific">Chaetoceros tenuissimus</name>
    <dbReference type="NCBI Taxonomy" id="426638"/>
    <lineage>
        <taxon>Eukaryota</taxon>
        <taxon>Sar</taxon>
        <taxon>Stramenopiles</taxon>
        <taxon>Ochrophyta</taxon>
        <taxon>Bacillariophyta</taxon>
        <taxon>Coscinodiscophyceae</taxon>
        <taxon>Chaetocerotophycidae</taxon>
        <taxon>Chaetocerotales</taxon>
        <taxon>Chaetocerotaceae</taxon>
        <taxon>Chaetoceros</taxon>
    </lineage>
</organism>
<evidence type="ECO:0000256" key="6">
    <source>
        <dbReference type="PROSITE-ProRule" id="PRU00221"/>
    </source>
</evidence>
<name>A0AAD3H445_9STRA</name>
<comment type="catalytic activity">
    <reaction evidence="1 7">
        <text>S-ubiquitinyl-[E2 ubiquitin-conjugating enzyme]-L-cysteine + [acceptor protein]-L-lysine = [E2 ubiquitin-conjugating enzyme]-L-cysteine + N(6)-ubiquitinyl-[acceptor protein]-L-lysine.</text>
        <dbReference type="EC" id="2.3.2.27"/>
    </reaction>
</comment>
<dbReference type="PROSITE" id="PS00678">
    <property type="entry name" value="WD_REPEATS_1"/>
    <property type="match status" value="1"/>
</dbReference>
<keyword evidence="7" id="KW-0508">mRNA splicing</keyword>
<keyword evidence="12" id="KW-1185">Reference proteome</keyword>
<dbReference type="SUPFAM" id="SSF50978">
    <property type="entry name" value="WD40 repeat-like"/>
    <property type="match status" value="1"/>
</dbReference>
<dbReference type="GO" id="GO:0000974">
    <property type="term" value="C:Prp19 complex"/>
    <property type="evidence" value="ECO:0007669"/>
    <property type="project" value="UniProtKB-UniRule"/>
</dbReference>
<dbReference type="InterPro" id="IPR013979">
    <property type="entry name" value="TIF_beta_prop-like"/>
</dbReference>
<dbReference type="InterPro" id="IPR019775">
    <property type="entry name" value="WD40_repeat_CS"/>
</dbReference>
<evidence type="ECO:0000256" key="7">
    <source>
        <dbReference type="RuleBase" id="RU367101"/>
    </source>
</evidence>
<comment type="subcellular location">
    <subcellularLocation>
        <location evidence="7">Nucleus</location>
    </subcellularLocation>
</comment>
<dbReference type="PROSITE" id="PS50082">
    <property type="entry name" value="WD_REPEATS_2"/>
    <property type="match status" value="2"/>
</dbReference>
<dbReference type="Pfam" id="PF08606">
    <property type="entry name" value="Prp19"/>
    <property type="match status" value="1"/>
</dbReference>
<dbReference type="GO" id="GO:0000398">
    <property type="term" value="P:mRNA splicing, via spliceosome"/>
    <property type="evidence" value="ECO:0007669"/>
    <property type="project" value="InterPro"/>
</dbReference>
<keyword evidence="5" id="KW-0677">Repeat</keyword>
<keyword evidence="7" id="KW-0808">Transferase</keyword>
<evidence type="ECO:0000256" key="1">
    <source>
        <dbReference type="ARBA" id="ARBA00000900"/>
    </source>
</evidence>
<dbReference type="Gene3D" id="2.130.10.10">
    <property type="entry name" value="YVTN repeat-like/Quinoprotein amine dehydrogenase"/>
    <property type="match status" value="1"/>
</dbReference>
<comment type="caution">
    <text evidence="11">The sequence shown here is derived from an EMBL/GenBank/DDBJ whole genome shotgun (WGS) entry which is preliminary data.</text>
</comment>
<dbReference type="GO" id="GO:0070534">
    <property type="term" value="P:protein K63-linked ubiquitination"/>
    <property type="evidence" value="ECO:0007669"/>
    <property type="project" value="UniProtKB-UniRule"/>
</dbReference>
<evidence type="ECO:0000313" key="11">
    <source>
        <dbReference type="EMBL" id="GFH49670.1"/>
    </source>
</evidence>
<accession>A0AAD3H445</accession>
<dbReference type="PANTHER" id="PTHR43995">
    <property type="entry name" value="PRE-MRNA-PROCESSING FACTOR 19"/>
    <property type="match status" value="1"/>
</dbReference>
<evidence type="ECO:0000259" key="9">
    <source>
        <dbReference type="Pfam" id="PF08606"/>
    </source>
</evidence>
<evidence type="ECO:0000259" key="10">
    <source>
        <dbReference type="Pfam" id="PF08662"/>
    </source>
</evidence>
<keyword evidence="7" id="KW-0747">Spliceosome</keyword>
<dbReference type="InterPro" id="IPR038959">
    <property type="entry name" value="Prp19"/>
</dbReference>
<dbReference type="PANTHER" id="PTHR43995:SF1">
    <property type="entry name" value="PRE-MRNA-PROCESSING FACTOR 19"/>
    <property type="match status" value="1"/>
</dbReference>
<evidence type="ECO:0000256" key="3">
    <source>
        <dbReference type="ARBA" id="ARBA00015618"/>
    </source>
</evidence>
<dbReference type="InterPro" id="IPR013915">
    <property type="entry name" value="Prp19_cc"/>
</dbReference>
<keyword evidence="7" id="KW-0227">DNA damage</keyword>
<dbReference type="InterPro" id="IPR036322">
    <property type="entry name" value="WD40_repeat_dom_sf"/>
</dbReference>
<keyword evidence="7" id="KW-0833">Ubl conjugation pathway</keyword>
<reference evidence="11 12" key="1">
    <citation type="journal article" date="2021" name="Sci. Rep.">
        <title>The genome of the diatom Chaetoceros tenuissimus carries an ancient integrated fragment of an extant virus.</title>
        <authorList>
            <person name="Hongo Y."/>
            <person name="Kimura K."/>
            <person name="Takaki Y."/>
            <person name="Yoshida Y."/>
            <person name="Baba S."/>
            <person name="Kobayashi G."/>
            <person name="Nagasaki K."/>
            <person name="Hano T."/>
            <person name="Tomaru Y."/>
        </authorList>
    </citation>
    <scope>NUCLEOTIDE SEQUENCE [LARGE SCALE GENOMIC DNA]</scope>
    <source>
        <strain evidence="11 12">NIES-3715</strain>
    </source>
</reference>
<dbReference type="InterPro" id="IPR015943">
    <property type="entry name" value="WD40/YVTN_repeat-like_dom_sf"/>
</dbReference>
<keyword evidence="7" id="KW-0234">DNA repair</keyword>
<dbReference type="GO" id="GO:0006281">
    <property type="term" value="P:DNA repair"/>
    <property type="evidence" value="ECO:0007669"/>
    <property type="project" value="UniProtKB-KW"/>
</dbReference>
<dbReference type="Pfam" id="PF08662">
    <property type="entry name" value="eIF2A"/>
    <property type="match status" value="1"/>
</dbReference>
<dbReference type="GO" id="GO:0005737">
    <property type="term" value="C:cytoplasm"/>
    <property type="evidence" value="ECO:0007669"/>
    <property type="project" value="TreeGrafter"/>
</dbReference>
<feature type="domain" description="Prp19 coiled-coil region" evidence="9">
    <location>
        <begin position="72"/>
        <end position="136"/>
    </location>
</feature>
<sequence length="510" mass="54496">MSNFTCALSGQTPISDPVALPTGEICSKALLLKKLLETSNHNPFHPSSQLDETQLITLATSNEILPPRHANQNSIPSILNTLNSEYDSLVLELFDTRKALEETRKELSHALYQNDAAVRVIARVVMERDMARRELADAIANGGAAPASANGESTGNKRKRVEEPEEASADKSSSGIPANVKAELQATWKELNSTRKQKTKAGEGYATADDIAAFKAEKKSYHKTSAKGIVAMVGDVNGSKLVTSSTDRHMTLYNLDEDKIISHVAAKAVAGDEHMLHCVGNTVAMVDTDGAVKIYNGDTELSVSVEVSDVAAIKVHPTGNHVFVAEKSGSIHLLEIVDSEKVNEAATWSALENEGEVTCTSMGIHPDGLILVIGRSDGKISLWDLNTEMLAATMGGSSSPIISIDFSEKGVHLASVDGSGNLSVWDLRKQKSIASISAEEGITSVCFCPVGKYLAYGTSSGDIIVTVVKDWDKKIVLSDGKGKITGLVWGKDAKHVVGTQSTSRMVKVWG</sequence>
<keyword evidence="4 6" id="KW-0853">WD repeat</keyword>
<feature type="region of interest" description="Disordered" evidence="8">
    <location>
        <begin position="143"/>
        <end position="179"/>
    </location>
</feature>
<feature type="repeat" description="WD" evidence="6">
    <location>
        <begin position="394"/>
        <end position="435"/>
    </location>
</feature>